<organism evidence="6 7">
    <name type="scientific">Candidatus Wildermuthbacteria bacterium RIFCSPLOWO2_01_FULL_48_16</name>
    <dbReference type="NCBI Taxonomy" id="1802461"/>
    <lineage>
        <taxon>Bacteria</taxon>
        <taxon>Candidatus Wildermuthiibacteriota</taxon>
    </lineage>
</organism>
<evidence type="ECO:0000256" key="4">
    <source>
        <dbReference type="SAM" id="SignalP"/>
    </source>
</evidence>
<evidence type="ECO:0000259" key="5">
    <source>
        <dbReference type="Pfam" id="PF10342"/>
    </source>
</evidence>
<dbReference type="PANTHER" id="PTHR40633">
    <property type="entry name" value="MATRIX PROTEIN, PUTATIVE (AFU_ORTHOLOGUE AFUA_8G05410)-RELATED"/>
    <property type="match status" value="1"/>
</dbReference>
<keyword evidence="1 4" id="KW-0732">Signal</keyword>
<gene>
    <name evidence="6" type="ORF">A3B24_02935</name>
</gene>
<dbReference type="InterPro" id="IPR013783">
    <property type="entry name" value="Ig-like_fold"/>
</dbReference>
<proteinExistence type="predicted"/>
<sequence>MNFPKIIFAASIIAVFAFAVPSADALTDEEIKALIMQLQEQIAQLQKQLAETEPQAWCHTFDINMKIGGTGSEVMALQTALEKEGLYTVFEGQEFALFDESLASAVVGFQEKYKSEILAPFRLAHGTGFVGSSTRAKLNRLYACSATQATPAPTPIPTPVPTPTPTPPTGSQPSLTVRSPNGGEELFDGVGYPITWHTGGYARISIYLDKPDPTVASKIIANNVANTGSYHWTIANVDRGSYKIRVCEYRDSSLPYAAVECDMSDGYFNIAKASAAAAPEMVYPVNGQVLNHGFPNQYIFKAKPVAGARYLFGFFQDGAMVYENWRDNQQLSSNGEFIITPSNSFYSKLKEGNAQVWVRAWLNNQWSEARVITIKLVSQTSTIPSTQPSITVSPLNPNGEILQKGTTRYVNLKFSPSVPLGGFVVNLIPATTDTYAVAHLKTCGTASDYIADSVVPPNVSWQWKVGYDVDGKEIPNDSYRVLVYDCGSKNDSVWTGSVASAKSSVFSIVSATTTTPSITVLSPNGGEQLQKGATQTITWSSSNVSQVYIKLRKGTDTYHGTEGAVSDIISNTGSYQWTIPTTLPDGSDYSIRVVDSAGTISDDSNSDFSIAIPSITVLSPNGGEQLQIGSTYRIRWSSAGMYNVKIYIVNDTNTGSGSTNYVIPYNNGWSASTGFYDWTITSQQLPVGTSNERYKIRIDSNENSSIFDSSDGYFTIVGAEVSAPSIKILSPNGGENWKIGETRDITWSYSGPASKTVQIELALPAADGPIITSNVAASAQRYSWLIPDIDVSSLSEYRVIIREPAPTYTLLDSSDSYFSIGEPPYITSVSPTSGTSNDMITVYGSDLVDTPAVAVTIEFLKNGVVKGSQSSGISTRFDGLSLKFQLSGLFVENAETGAYQIRVVNSNGTSNAVNFTITEASSQPSLTVLAPNGGGLLFPGAAEVTWKSTGISADQPINIISLVGVDGTEWHLKYDAPNDGYEVVNLPSFDKSGSFKIKLETSVNKQQVIDLSDTYFNLIPPVSSLKNIEDQTASIADAVSKLLESLKGFTP</sequence>
<evidence type="ECO:0000256" key="2">
    <source>
        <dbReference type="SAM" id="Coils"/>
    </source>
</evidence>
<dbReference type="InterPro" id="IPR018466">
    <property type="entry name" value="Kre9/Knh1-like_N"/>
</dbReference>
<evidence type="ECO:0000256" key="1">
    <source>
        <dbReference type="ARBA" id="ARBA00022729"/>
    </source>
</evidence>
<dbReference type="PANTHER" id="PTHR40633:SF1">
    <property type="entry name" value="GPI ANCHORED SERINE-THREONINE RICH PROTEIN (AFU_ORTHOLOGUE AFUA_1G03630)"/>
    <property type="match status" value="1"/>
</dbReference>
<keyword evidence="2" id="KW-0175">Coiled coil</keyword>
<dbReference type="AlphaFoldDB" id="A0A1G2RLL1"/>
<dbReference type="Gene3D" id="1.10.101.10">
    <property type="entry name" value="PGBD-like superfamily/PGBD"/>
    <property type="match status" value="1"/>
</dbReference>
<accession>A0A1G2RLL1</accession>
<dbReference type="Gene3D" id="2.60.40.10">
    <property type="entry name" value="Immunoglobulins"/>
    <property type="match status" value="1"/>
</dbReference>
<evidence type="ECO:0000313" key="6">
    <source>
        <dbReference type="EMBL" id="OHA73734.1"/>
    </source>
</evidence>
<name>A0A1G2RLL1_9BACT</name>
<evidence type="ECO:0000313" key="7">
    <source>
        <dbReference type="Proteomes" id="UP000176917"/>
    </source>
</evidence>
<feature type="domain" description="Yeast cell wall synthesis Kre9/Knh1-like N-terminal" evidence="5">
    <location>
        <begin position="522"/>
        <end position="597"/>
    </location>
</feature>
<reference evidence="6 7" key="1">
    <citation type="journal article" date="2016" name="Nat. Commun.">
        <title>Thousands of microbial genomes shed light on interconnected biogeochemical processes in an aquifer system.</title>
        <authorList>
            <person name="Anantharaman K."/>
            <person name="Brown C.T."/>
            <person name="Hug L.A."/>
            <person name="Sharon I."/>
            <person name="Castelle C.J."/>
            <person name="Probst A.J."/>
            <person name="Thomas B.C."/>
            <person name="Singh A."/>
            <person name="Wilkins M.J."/>
            <person name="Karaoz U."/>
            <person name="Brodie E.L."/>
            <person name="Williams K.H."/>
            <person name="Hubbard S.S."/>
            <person name="Banfield J.F."/>
        </authorList>
    </citation>
    <scope>NUCLEOTIDE SEQUENCE [LARGE SCALE GENOMIC DNA]</scope>
</reference>
<dbReference type="Pfam" id="PF10342">
    <property type="entry name" value="Kre9_KNH"/>
    <property type="match status" value="2"/>
</dbReference>
<dbReference type="STRING" id="1802461.A3B24_02935"/>
<feature type="compositionally biased region" description="Pro residues" evidence="3">
    <location>
        <begin position="152"/>
        <end position="170"/>
    </location>
</feature>
<dbReference type="InterPro" id="IPR052982">
    <property type="entry name" value="SRP1/TIP1-like"/>
</dbReference>
<dbReference type="EMBL" id="MHUG01000008">
    <property type="protein sequence ID" value="OHA73734.1"/>
    <property type="molecule type" value="Genomic_DNA"/>
</dbReference>
<dbReference type="Proteomes" id="UP000176917">
    <property type="component" value="Unassembled WGS sequence"/>
</dbReference>
<feature type="chain" id="PRO_5009584288" description="Yeast cell wall synthesis Kre9/Knh1-like N-terminal domain-containing protein" evidence="4">
    <location>
        <begin position="26"/>
        <end position="1051"/>
    </location>
</feature>
<protein>
    <recommendedName>
        <fullName evidence="5">Yeast cell wall synthesis Kre9/Knh1-like N-terminal domain-containing protein</fullName>
    </recommendedName>
</protein>
<feature type="domain" description="Yeast cell wall synthesis Kre9/Knh1-like N-terminal" evidence="5">
    <location>
        <begin position="619"/>
        <end position="711"/>
    </location>
</feature>
<feature type="signal peptide" evidence="4">
    <location>
        <begin position="1"/>
        <end position="25"/>
    </location>
</feature>
<evidence type="ECO:0000256" key="3">
    <source>
        <dbReference type="SAM" id="MobiDB-lite"/>
    </source>
</evidence>
<dbReference type="InterPro" id="IPR036366">
    <property type="entry name" value="PGBDSf"/>
</dbReference>
<feature type="region of interest" description="Disordered" evidence="3">
    <location>
        <begin position="149"/>
        <end position="175"/>
    </location>
</feature>
<comment type="caution">
    <text evidence="6">The sequence shown here is derived from an EMBL/GenBank/DDBJ whole genome shotgun (WGS) entry which is preliminary data.</text>
</comment>
<feature type="coiled-coil region" evidence="2">
    <location>
        <begin position="28"/>
        <end position="55"/>
    </location>
</feature>